<reference evidence="7 8" key="1">
    <citation type="submission" date="2024-04" db="EMBL/GenBank/DDBJ databases">
        <title>Dissimilatory iodate-reducing microorganisms contribute to the enrichment of iodine in groundwater.</title>
        <authorList>
            <person name="Jiang Z."/>
        </authorList>
    </citation>
    <scope>NUCLEOTIDE SEQUENCE [LARGE SCALE GENOMIC DNA]</scope>
    <source>
        <strain evidence="7 8">NCP973</strain>
    </source>
</reference>
<keyword evidence="5 6" id="KW-0472">Membrane</keyword>
<evidence type="ECO:0000256" key="6">
    <source>
        <dbReference type="SAM" id="Phobius"/>
    </source>
</evidence>
<evidence type="ECO:0000256" key="5">
    <source>
        <dbReference type="ARBA" id="ARBA00023136"/>
    </source>
</evidence>
<organism evidence="7 8">
    <name type="scientific">Azonexus hydrophilus</name>
    <dbReference type="NCBI Taxonomy" id="418702"/>
    <lineage>
        <taxon>Bacteria</taxon>
        <taxon>Pseudomonadati</taxon>
        <taxon>Pseudomonadota</taxon>
        <taxon>Betaproteobacteria</taxon>
        <taxon>Rhodocyclales</taxon>
        <taxon>Azonexaceae</taxon>
        <taxon>Azonexus</taxon>
    </lineage>
</organism>
<proteinExistence type="inferred from homology"/>
<dbReference type="EMBL" id="CP151406">
    <property type="protein sequence ID" value="WZJ22641.1"/>
    <property type="molecule type" value="Genomic_DNA"/>
</dbReference>
<name>A0ABZ2XN11_9RHOO</name>
<feature type="transmembrane region" description="Helical" evidence="6">
    <location>
        <begin position="89"/>
        <end position="107"/>
    </location>
</feature>
<evidence type="ECO:0000256" key="1">
    <source>
        <dbReference type="ARBA" id="ARBA00004141"/>
    </source>
</evidence>
<keyword evidence="3 6" id="KW-0812">Transmembrane</keyword>
<dbReference type="RefSeq" id="WP_028993506.1">
    <property type="nucleotide sequence ID" value="NZ_CALFBA010000117.1"/>
</dbReference>
<evidence type="ECO:0000256" key="4">
    <source>
        <dbReference type="ARBA" id="ARBA00022989"/>
    </source>
</evidence>
<evidence type="ECO:0000256" key="2">
    <source>
        <dbReference type="ARBA" id="ARBA00008564"/>
    </source>
</evidence>
<dbReference type="InterPro" id="IPR003339">
    <property type="entry name" value="ABC/ECF_trnsptr_transmembrane"/>
</dbReference>
<comment type="subcellular location">
    <subcellularLocation>
        <location evidence="1">Membrane</location>
        <topology evidence="1">Multi-pass membrane protein</topology>
    </subcellularLocation>
</comment>
<feature type="transmembrane region" description="Helical" evidence="6">
    <location>
        <begin position="53"/>
        <end position="69"/>
    </location>
</feature>
<sequence length="201" mass="22139">MESYTLHPSAAVFLWFAAVLAVQYLAYPGLLLISACLLLIPGVARPWFAFTRRARWLLLSLWLILAYHTPGEAYADIAWAPTYEGMAEANVHALRLIVMLGCLSCLFSRLGREGLLAGLAGLLLPASRLGFDGERLVVRLSLVLERLQQAQEKGAWRKVLSAGGEMHDGPNVLSLQTQAWLRRDSLLVLVSTLALLGVMAW</sequence>
<evidence type="ECO:0000256" key="3">
    <source>
        <dbReference type="ARBA" id="ARBA00022692"/>
    </source>
</evidence>
<feature type="transmembrane region" description="Helical" evidence="6">
    <location>
        <begin position="12"/>
        <end position="41"/>
    </location>
</feature>
<protein>
    <submittedName>
        <fullName evidence="7">CbiQ family ECF transporter T component</fullName>
    </submittedName>
</protein>
<gene>
    <name evidence="7" type="ORF">AADV58_05685</name>
</gene>
<keyword evidence="4 6" id="KW-1133">Transmembrane helix</keyword>
<evidence type="ECO:0000313" key="7">
    <source>
        <dbReference type="EMBL" id="WZJ22641.1"/>
    </source>
</evidence>
<dbReference type="Proteomes" id="UP001479520">
    <property type="component" value="Chromosome"/>
</dbReference>
<accession>A0ABZ2XN11</accession>
<evidence type="ECO:0000313" key="8">
    <source>
        <dbReference type="Proteomes" id="UP001479520"/>
    </source>
</evidence>
<comment type="similarity">
    <text evidence="2">Belongs to the CbiQ family.</text>
</comment>
<keyword evidence="8" id="KW-1185">Reference proteome</keyword>
<dbReference type="Pfam" id="PF02361">
    <property type="entry name" value="CbiQ"/>
    <property type="match status" value="1"/>
</dbReference>